<dbReference type="PANTHER" id="PTHR43214:SF42">
    <property type="entry name" value="TRANSCRIPTIONAL REGULATORY PROTEIN DESR"/>
    <property type="match status" value="1"/>
</dbReference>
<gene>
    <name evidence="8" type="ORF">FPZ44_01550</name>
</gene>
<evidence type="ECO:0000256" key="2">
    <source>
        <dbReference type="ARBA" id="ARBA00023015"/>
    </source>
</evidence>
<dbReference type="GO" id="GO:0000160">
    <property type="term" value="P:phosphorelay signal transduction system"/>
    <property type="evidence" value="ECO:0007669"/>
    <property type="project" value="InterPro"/>
</dbReference>
<dbReference type="Gene3D" id="3.40.50.2300">
    <property type="match status" value="1"/>
</dbReference>
<dbReference type="PROSITE" id="PS50043">
    <property type="entry name" value="HTH_LUXR_2"/>
    <property type="match status" value="1"/>
</dbReference>
<dbReference type="SUPFAM" id="SSF46894">
    <property type="entry name" value="C-terminal effector domain of the bipartite response regulators"/>
    <property type="match status" value="1"/>
</dbReference>
<reference evidence="8 9" key="1">
    <citation type="submission" date="2019-07" db="EMBL/GenBank/DDBJ databases">
        <authorList>
            <person name="Kim J."/>
        </authorList>
    </citation>
    <scope>NUCLEOTIDE SEQUENCE [LARGE SCALE GENOMIC DNA]</scope>
    <source>
        <strain evidence="8 9">N4</strain>
    </source>
</reference>
<dbReference type="GO" id="GO:0003677">
    <property type="term" value="F:DNA binding"/>
    <property type="evidence" value="ECO:0007669"/>
    <property type="project" value="UniProtKB-KW"/>
</dbReference>
<dbReference type="InterPro" id="IPR000792">
    <property type="entry name" value="Tscrpt_reg_LuxR_C"/>
</dbReference>
<organism evidence="8 9">
    <name type="scientific">Paenibacillus agilis</name>
    <dbReference type="NCBI Taxonomy" id="3020863"/>
    <lineage>
        <taxon>Bacteria</taxon>
        <taxon>Bacillati</taxon>
        <taxon>Bacillota</taxon>
        <taxon>Bacilli</taxon>
        <taxon>Bacillales</taxon>
        <taxon>Paenibacillaceae</taxon>
        <taxon>Paenibacillus</taxon>
    </lineage>
</organism>
<dbReference type="PANTHER" id="PTHR43214">
    <property type="entry name" value="TWO-COMPONENT RESPONSE REGULATOR"/>
    <property type="match status" value="1"/>
</dbReference>
<dbReference type="SMART" id="SM00448">
    <property type="entry name" value="REC"/>
    <property type="match status" value="1"/>
</dbReference>
<dbReference type="GO" id="GO:0006355">
    <property type="term" value="P:regulation of DNA-templated transcription"/>
    <property type="evidence" value="ECO:0007669"/>
    <property type="project" value="InterPro"/>
</dbReference>
<feature type="domain" description="Response regulatory" evidence="7">
    <location>
        <begin position="6"/>
        <end position="123"/>
    </location>
</feature>
<dbReference type="Proteomes" id="UP000318102">
    <property type="component" value="Unassembled WGS sequence"/>
</dbReference>
<proteinExistence type="predicted"/>
<feature type="domain" description="HTH luxR-type" evidence="6">
    <location>
        <begin position="136"/>
        <end position="201"/>
    </location>
</feature>
<evidence type="ECO:0000256" key="5">
    <source>
        <dbReference type="PROSITE-ProRule" id="PRU00169"/>
    </source>
</evidence>
<name>A0A559IW50_9BACL</name>
<dbReference type="CDD" id="cd06170">
    <property type="entry name" value="LuxR_C_like"/>
    <property type="match status" value="1"/>
</dbReference>
<dbReference type="Pfam" id="PF00072">
    <property type="entry name" value="Response_reg"/>
    <property type="match status" value="1"/>
</dbReference>
<dbReference type="InterPro" id="IPR039420">
    <property type="entry name" value="WalR-like"/>
</dbReference>
<accession>A0A559IW50</accession>
<evidence type="ECO:0000313" key="9">
    <source>
        <dbReference type="Proteomes" id="UP000318102"/>
    </source>
</evidence>
<dbReference type="InterPro" id="IPR001789">
    <property type="entry name" value="Sig_transdc_resp-reg_receiver"/>
</dbReference>
<evidence type="ECO:0000259" key="7">
    <source>
        <dbReference type="PROSITE" id="PS50110"/>
    </source>
</evidence>
<dbReference type="InterPro" id="IPR058245">
    <property type="entry name" value="NreC/VraR/RcsB-like_REC"/>
</dbReference>
<evidence type="ECO:0000256" key="1">
    <source>
        <dbReference type="ARBA" id="ARBA00022553"/>
    </source>
</evidence>
<dbReference type="RefSeq" id="WP_144986764.1">
    <property type="nucleotide sequence ID" value="NZ_VNJK01000001.1"/>
</dbReference>
<dbReference type="PROSITE" id="PS50110">
    <property type="entry name" value="RESPONSE_REGULATORY"/>
    <property type="match status" value="1"/>
</dbReference>
<comment type="caution">
    <text evidence="8">The sequence shown here is derived from an EMBL/GenBank/DDBJ whole genome shotgun (WGS) entry which is preliminary data.</text>
</comment>
<feature type="modified residue" description="4-aspartylphosphate" evidence="5">
    <location>
        <position position="57"/>
    </location>
</feature>
<protein>
    <submittedName>
        <fullName evidence="8">Response regulator transcription factor</fullName>
    </submittedName>
</protein>
<evidence type="ECO:0000313" key="8">
    <source>
        <dbReference type="EMBL" id="TVX91859.1"/>
    </source>
</evidence>
<evidence type="ECO:0000259" key="6">
    <source>
        <dbReference type="PROSITE" id="PS50043"/>
    </source>
</evidence>
<dbReference type="Pfam" id="PF00196">
    <property type="entry name" value="GerE"/>
    <property type="match status" value="1"/>
</dbReference>
<evidence type="ECO:0000256" key="4">
    <source>
        <dbReference type="ARBA" id="ARBA00023163"/>
    </source>
</evidence>
<dbReference type="CDD" id="cd17535">
    <property type="entry name" value="REC_NarL-like"/>
    <property type="match status" value="1"/>
</dbReference>
<dbReference type="SMART" id="SM00421">
    <property type="entry name" value="HTH_LUXR"/>
    <property type="match status" value="1"/>
</dbReference>
<keyword evidence="3" id="KW-0238">DNA-binding</keyword>
<dbReference type="InterPro" id="IPR011006">
    <property type="entry name" value="CheY-like_superfamily"/>
</dbReference>
<keyword evidence="4" id="KW-0804">Transcription</keyword>
<sequence>MNESIRVILLDDHPLVLEGIHNRLQLEPDIEVVASYTDPLLLLEDMPQLQADVIIIDASMPHMTGFELSTKLKELESFSMKIIMLSGYMYNVLIQKAFQIGINAYISKQSPYEEILYTIRQVALGCNLLSPSRPTNPLKQEQLSAIEREVLRRIAEEKNNRQVAYELAISMRTVEHHIISINQKLGVKSRGSAVAKGYELGLLGPVS</sequence>
<dbReference type="EMBL" id="VNJK01000001">
    <property type="protein sequence ID" value="TVX91859.1"/>
    <property type="molecule type" value="Genomic_DNA"/>
</dbReference>
<keyword evidence="9" id="KW-1185">Reference proteome</keyword>
<dbReference type="InterPro" id="IPR016032">
    <property type="entry name" value="Sig_transdc_resp-reg_C-effctor"/>
</dbReference>
<keyword evidence="2" id="KW-0805">Transcription regulation</keyword>
<dbReference type="SUPFAM" id="SSF52172">
    <property type="entry name" value="CheY-like"/>
    <property type="match status" value="1"/>
</dbReference>
<dbReference type="PRINTS" id="PR00038">
    <property type="entry name" value="HTHLUXR"/>
</dbReference>
<dbReference type="AlphaFoldDB" id="A0A559IW50"/>
<keyword evidence="1 5" id="KW-0597">Phosphoprotein</keyword>
<dbReference type="OrthoDB" id="2972364at2"/>
<evidence type="ECO:0000256" key="3">
    <source>
        <dbReference type="ARBA" id="ARBA00023125"/>
    </source>
</evidence>